<gene>
    <name evidence="1" type="ORF">QRD43_20560</name>
</gene>
<reference evidence="1 2" key="1">
    <citation type="submission" date="2023-06" db="EMBL/GenBank/DDBJ databases">
        <title>Pelomonas sp. APW6 16S ribosomal RNA gene genome sequencing and assembly.</title>
        <authorList>
            <person name="Woo H."/>
        </authorList>
    </citation>
    <scope>NUCLEOTIDE SEQUENCE [LARGE SCALE GENOMIC DNA]</scope>
    <source>
        <strain evidence="1 2">APW6</strain>
    </source>
</reference>
<organism evidence="1 2">
    <name type="scientific">Roseateles subflavus</name>
    <dbReference type="NCBI Taxonomy" id="3053353"/>
    <lineage>
        <taxon>Bacteria</taxon>
        <taxon>Pseudomonadati</taxon>
        <taxon>Pseudomonadota</taxon>
        <taxon>Betaproteobacteria</taxon>
        <taxon>Burkholderiales</taxon>
        <taxon>Sphaerotilaceae</taxon>
        <taxon>Roseateles</taxon>
    </lineage>
</organism>
<evidence type="ECO:0008006" key="3">
    <source>
        <dbReference type="Google" id="ProtNLM"/>
    </source>
</evidence>
<protein>
    <recommendedName>
        <fullName evidence="3">DUF1376 domain-containing protein</fullName>
    </recommendedName>
</protein>
<name>A0ABT7LN52_9BURK</name>
<dbReference type="EMBL" id="JASVDS010000008">
    <property type="protein sequence ID" value="MDL5034306.1"/>
    <property type="molecule type" value="Genomic_DNA"/>
</dbReference>
<evidence type="ECO:0000313" key="1">
    <source>
        <dbReference type="EMBL" id="MDL5034306.1"/>
    </source>
</evidence>
<proteinExistence type="predicted"/>
<evidence type="ECO:0000313" key="2">
    <source>
        <dbReference type="Proteomes" id="UP001238603"/>
    </source>
</evidence>
<comment type="caution">
    <text evidence="1">The sequence shown here is derived from an EMBL/GenBank/DDBJ whole genome shotgun (WGS) entry which is preliminary data.</text>
</comment>
<dbReference type="Proteomes" id="UP001238603">
    <property type="component" value="Unassembled WGS sequence"/>
</dbReference>
<accession>A0ABT7LN52</accession>
<sequence>MATCVGALPLFTFAPAWIEQSAAFVHPDARLGKAYMKLLLAAWRSAPAGTLPASHQYLADATGLPLALVDEHYTTLTDGFELVDARLRHTRLAAHLDTMVARFGKSLEEFALSTAIAAQDPEQFSLVTVEAAGTRARGKCALPKRFGYEAHPELIDWAAKHGFPEPVDRVWVMERFINYSLKKGDKWVSWPAAFRSWALKEIQEFGHLPPSQVKRLPPRPEGVGPFAKLKVGASKGEVARDHNVDVFASLNQSKPVSAASMRRGDA</sequence>
<keyword evidence="2" id="KW-1185">Reference proteome</keyword>